<dbReference type="Proteomes" id="UP000030765">
    <property type="component" value="Unassembled WGS sequence"/>
</dbReference>
<evidence type="ECO:0000313" key="2">
    <source>
        <dbReference type="EnsemblMetazoa" id="ASIC018687-PA"/>
    </source>
</evidence>
<dbReference type="EnsemblMetazoa" id="ASIC018687-RA">
    <property type="protein sequence ID" value="ASIC018687-PA"/>
    <property type="gene ID" value="ASIC018687"/>
</dbReference>
<keyword evidence="1" id="KW-0808">Transferase</keyword>
<dbReference type="VEuPathDB" id="VectorBase:ASIS015336"/>
<protein>
    <submittedName>
        <fullName evidence="1 2">Methyltransferase domain protein</fullName>
    </submittedName>
</protein>
<reference evidence="1 3" key="1">
    <citation type="journal article" date="2014" name="BMC Genomics">
        <title>Genome sequence of Anopheles sinensis provides insight into genetics basis of mosquito competence for malaria parasites.</title>
        <authorList>
            <person name="Zhou D."/>
            <person name="Zhang D."/>
            <person name="Ding G."/>
            <person name="Shi L."/>
            <person name="Hou Q."/>
            <person name="Ye Y."/>
            <person name="Xu Y."/>
            <person name="Zhou H."/>
            <person name="Xiong C."/>
            <person name="Li S."/>
            <person name="Yu J."/>
            <person name="Hong S."/>
            <person name="Yu X."/>
            <person name="Zou P."/>
            <person name="Chen C."/>
            <person name="Chang X."/>
            <person name="Wang W."/>
            <person name="Lv Y."/>
            <person name="Sun Y."/>
            <person name="Ma L."/>
            <person name="Shen B."/>
            <person name="Zhu C."/>
        </authorList>
    </citation>
    <scope>NUCLEOTIDE SEQUENCE [LARGE SCALE GENOMIC DNA]</scope>
</reference>
<sequence>MTVDVGQNESELGALRTSVVMLRHERAPSSKTLSSERTVCDYGPFPETKPLSPKGLHSRSEAIFHYPQTTFIASGERDVYVLKLEKIKLSPTEDGE</sequence>
<name>A0A084WKA9_ANOSI</name>
<evidence type="ECO:0000313" key="1">
    <source>
        <dbReference type="EMBL" id="KFB50653.1"/>
    </source>
</evidence>
<keyword evidence="1" id="KW-0489">Methyltransferase</keyword>
<dbReference type="VEuPathDB" id="VectorBase:ASIC018687"/>
<accession>A0A084WKA9</accession>
<dbReference type="EMBL" id="ATLV01024104">
    <property type="status" value="NOT_ANNOTATED_CDS"/>
    <property type="molecule type" value="Genomic_DNA"/>
</dbReference>
<evidence type="ECO:0000313" key="3">
    <source>
        <dbReference type="Proteomes" id="UP000030765"/>
    </source>
</evidence>
<dbReference type="GO" id="GO:0032259">
    <property type="term" value="P:methylation"/>
    <property type="evidence" value="ECO:0007669"/>
    <property type="project" value="UniProtKB-KW"/>
</dbReference>
<dbReference type="GO" id="GO:0008168">
    <property type="term" value="F:methyltransferase activity"/>
    <property type="evidence" value="ECO:0007669"/>
    <property type="project" value="UniProtKB-KW"/>
</dbReference>
<keyword evidence="3" id="KW-1185">Reference proteome</keyword>
<organism evidence="1">
    <name type="scientific">Anopheles sinensis</name>
    <name type="common">Mosquito</name>
    <dbReference type="NCBI Taxonomy" id="74873"/>
    <lineage>
        <taxon>Eukaryota</taxon>
        <taxon>Metazoa</taxon>
        <taxon>Ecdysozoa</taxon>
        <taxon>Arthropoda</taxon>
        <taxon>Hexapoda</taxon>
        <taxon>Insecta</taxon>
        <taxon>Pterygota</taxon>
        <taxon>Neoptera</taxon>
        <taxon>Endopterygota</taxon>
        <taxon>Diptera</taxon>
        <taxon>Nematocera</taxon>
        <taxon>Culicoidea</taxon>
        <taxon>Culicidae</taxon>
        <taxon>Anophelinae</taxon>
        <taxon>Anopheles</taxon>
    </lineage>
</organism>
<proteinExistence type="predicted"/>
<gene>
    <name evidence="1" type="ORF">ZHAS_00018687</name>
</gene>
<dbReference type="EMBL" id="KE525349">
    <property type="protein sequence ID" value="KFB50653.1"/>
    <property type="molecule type" value="Genomic_DNA"/>
</dbReference>
<dbReference type="AlphaFoldDB" id="A0A084WKA9"/>
<reference evidence="2" key="2">
    <citation type="submission" date="2020-05" db="UniProtKB">
        <authorList>
            <consortium name="EnsemblMetazoa"/>
        </authorList>
    </citation>
    <scope>IDENTIFICATION</scope>
</reference>